<comment type="caution">
    <text evidence="2">The sequence shown here is derived from an EMBL/GenBank/DDBJ whole genome shotgun (WGS) entry which is preliminary data.</text>
</comment>
<protein>
    <submittedName>
        <fullName evidence="2">Uncharacterized protein</fullName>
    </submittedName>
</protein>
<name>A0AAV9JTM2_9PEZI</name>
<organism evidence="2 3">
    <name type="scientific">Oleoguttula mirabilis</name>
    <dbReference type="NCBI Taxonomy" id="1507867"/>
    <lineage>
        <taxon>Eukaryota</taxon>
        <taxon>Fungi</taxon>
        <taxon>Dikarya</taxon>
        <taxon>Ascomycota</taxon>
        <taxon>Pezizomycotina</taxon>
        <taxon>Dothideomycetes</taxon>
        <taxon>Dothideomycetidae</taxon>
        <taxon>Mycosphaerellales</taxon>
        <taxon>Teratosphaeriaceae</taxon>
        <taxon>Oleoguttula</taxon>
    </lineage>
</organism>
<dbReference type="PANTHER" id="PTHR38795">
    <property type="entry name" value="DUF6604 DOMAIN-CONTAINING PROTEIN"/>
    <property type="match status" value="1"/>
</dbReference>
<sequence length="334" mass="37293">MGMVHLYKALKHYNLLQCNWNDMDWYIECHSKEQVLIHEVSPSADPMACVRHFELALGVPIGAMSTRGRATRISARDLVSRHRLIRTGSDFLRAMQDRWESDRNLGFSRGERIDVVLRAMREKKAAAERDGKRSRQSQQTVSDFTGLQLLQTYKELVVAYELEINFDHIGFWTACADMLATIRTLCQSSLPKAFQQATSNSLLVGGLLYDAADYQLASRPASTATIAKAATVLQKYIDANGDKFIKAAFEQSSGHLPGKPHSQPFASVDNEQRDPERTPEDSQELADGGHDDGGKAGIEDTIEEGEVAPVATTVRDAFAARKRRGGRRLLRTRK</sequence>
<feature type="compositionally biased region" description="Basic and acidic residues" evidence="1">
    <location>
        <begin position="270"/>
        <end position="280"/>
    </location>
</feature>
<evidence type="ECO:0000313" key="3">
    <source>
        <dbReference type="Proteomes" id="UP001324427"/>
    </source>
</evidence>
<evidence type="ECO:0000256" key="1">
    <source>
        <dbReference type="SAM" id="MobiDB-lite"/>
    </source>
</evidence>
<gene>
    <name evidence="2" type="ORF">LTR36_010217</name>
</gene>
<evidence type="ECO:0000313" key="2">
    <source>
        <dbReference type="EMBL" id="KAK4548347.1"/>
    </source>
</evidence>
<dbReference type="EMBL" id="JAVFHQ010000008">
    <property type="protein sequence ID" value="KAK4548347.1"/>
    <property type="molecule type" value="Genomic_DNA"/>
</dbReference>
<dbReference type="PANTHER" id="PTHR38795:SF1">
    <property type="entry name" value="DUF6604 DOMAIN-CONTAINING PROTEIN"/>
    <property type="match status" value="1"/>
</dbReference>
<dbReference type="AlphaFoldDB" id="A0AAV9JTM2"/>
<dbReference type="Proteomes" id="UP001324427">
    <property type="component" value="Unassembled WGS sequence"/>
</dbReference>
<keyword evidence="3" id="KW-1185">Reference proteome</keyword>
<feature type="region of interest" description="Disordered" evidence="1">
    <location>
        <begin position="252"/>
        <end position="309"/>
    </location>
</feature>
<proteinExistence type="predicted"/>
<accession>A0AAV9JTM2</accession>
<feature type="compositionally biased region" description="Basic and acidic residues" evidence="1">
    <location>
        <begin position="287"/>
        <end position="298"/>
    </location>
</feature>
<reference evidence="2 3" key="1">
    <citation type="submission" date="2021-11" db="EMBL/GenBank/DDBJ databases">
        <title>Black yeast isolated from Biological Soil Crust.</title>
        <authorList>
            <person name="Kurbessoian T."/>
        </authorList>
    </citation>
    <scope>NUCLEOTIDE SEQUENCE [LARGE SCALE GENOMIC DNA]</scope>
    <source>
        <strain evidence="2 3">CCFEE 5522</strain>
    </source>
</reference>